<evidence type="ECO:0000313" key="17">
    <source>
        <dbReference type="Proteomes" id="UP000587462"/>
    </source>
</evidence>
<dbReference type="InterPro" id="IPR003594">
    <property type="entry name" value="HATPase_dom"/>
</dbReference>
<evidence type="ECO:0000259" key="14">
    <source>
        <dbReference type="PROSITE" id="PS50109"/>
    </source>
</evidence>
<dbReference type="SUPFAM" id="SSF158472">
    <property type="entry name" value="HAMP domain-like"/>
    <property type="match status" value="1"/>
</dbReference>
<dbReference type="InterPro" id="IPR005467">
    <property type="entry name" value="His_kinase_dom"/>
</dbReference>
<dbReference type="InterPro" id="IPR003661">
    <property type="entry name" value="HisK_dim/P_dom"/>
</dbReference>
<evidence type="ECO:0000256" key="2">
    <source>
        <dbReference type="ARBA" id="ARBA00004141"/>
    </source>
</evidence>
<keyword evidence="8 16" id="KW-0418">Kinase</keyword>
<dbReference type="RefSeq" id="WP_171078187.1">
    <property type="nucleotide sequence ID" value="NZ_BNBU01000001.1"/>
</dbReference>
<keyword evidence="11 13" id="KW-0472">Membrane</keyword>
<dbReference type="InterPro" id="IPR003660">
    <property type="entry name" value="HAMP_dom"/>
</dbReference>
<evidence type="ECO:0000256" key="4">
    <source>
        <dbReference type="ARBA" id="ARBA00012438"/>
    </source>
</evidence>
<dbReference type="SUPFAM" id="SSF47384">
    <property type="entry name" value="Homodimeric domain of signal transducing histidine kinase"/>
    <property type="match status" value="1"/>
</dbReference>
<dbReference type="PANTHER" id="PTHR45436">
    <property type="entry name" value="SENSOR HISTIDINE KINASE YKOH"/>
    <property type="match status" value="1"/>
</dbReference>
<dbReference type="PANTHER" id="PTHR45436:SF15">
    <property type="entry name" value="SENSOR HISTIDINE KINASE CUSS"/>
    <property type="match status" value="1"/>
</dbReference>
<dbReference type="InterPro" id="IPR036097">
    <property type="entry name" value="HisK_dim/P_sf"/>
</dbReference>
<dbReference type="Gene3D" id="1.10.287.130">
    <property type="match status" value="1"/>
</dbReference>
<feature type="region of interest" description="Disordered" evidence="12">
    <location>
        <begin position="55"/>
        <end position="78"/>
    </location>
</feature>
<name>A0A7Y7E5I3_STRMO</name>
<dbReference type="Pfam" id="PF02518">
    <property type="entry name" value="HATPase_c"/>
    <property type="match status" value="1"/>
</dbReference>
<dbReference type="Pfam" id="PF00512">
    <property type="entry name" value="HisKA"/>
    <property type="match status" value="1"/>
</dbReference>
<dbReference type="AlphaFoldDB" id="A0A7Y7E5I3"/>
<evidence type="ECO:0000313" key="16">
    <source>
        <dbReference type="EMBL" id="NVK76381.1"/>
    </source>
</evidence>
<dbReference type="CDD" id="cd00082">
    <property type="entry name" value="HisKA"/>
    <property type="match status" value="1"/>
</dbReference>
<evidence type="ECO:0000256" key="13">
    <source>
        <dbReference type="SAM" id="Phobius"/>
    </source>
</evidence>
<dbReference type="InterPro" id="IPR004358">
    <property type="entry name" value="Sig_transdc_His_kin-like_C"/>
</dbReference>
<evidence type="ECO:0000256" key="8">
    <source>
        <dbReference type="ARBA" id="ARBA00022777"/>
    </source>
</evidence>
<evidence type="ECO:0000256" key="6">
    <source>
        <dbReference type="ARBA" id="ARBA00022679"/>
    </source>
</evidence>
<evidence type="ECO:0000256" key="5">
    <source>
        <dbReference type="ARBA" id="ARBA00022553"/>
    </source>
</evidence>
<dbReference type="Pfam" id="PF00672">
    <property type="entry name" value="HAMP"/>
    <property type="match status" value="1"/>
</dbReference>
<comment type="subcellular location">
    <subcellularLocation>
        <location evidence="3">Cell membrane</location>
    </subcellularLocation>
    <subcellularLocation>
        <location evidence="2">Membrane</location>
        <topology evidence="2">Multi-pass membrane protein</topology>
    </subcellularLocation>
</comment>
<keyword evidence="10" id="KW-0902">Two-component regulatory system</keyword>
<dbReference type="InterPro" id="IPR050428">
    <property type="entry name" value="TCS_sensor_his_kinase"/>
</dbReference>
<dbReference type="Gene3D" id="3.30.565.10">
    <property type="entry name" value="Histidine kinase-like ATPase, C-terminal domain"/>
    <property type="match status" value="1"/>
</dbReference>
<feature type="domain" description="HAMP" evidence="15">
    <location>
        <begin position="125"/>
        <end position="178"/>
    </location>
</feature>
<feature type="transmembrane region" description="Helical" evidence="13">
    <location>
        <begin position="101"/>
        <end position="122"/>
    </location>
</feature>
<dbReference type="InterPro" id="IPR036890">
    <property type="entry name" value="HATPase_C_sf"/>
</dbReference>
<protein>
    <recommendedName>
        <fullName evidence="4">histidine kinase</fullName>
        <ecNumber evidence="4">2.7.13.3</ecNumber>
    </recommendedName>
</protein>
<comment type="catalytic activity">
    <reaction evidence="1">
        <text>ATP + protein L-histidine = ADP + protein N-phospho-L-histidine.</text>
        <dbReference type="EC" id="2.7.13.3"/>
    </reaction>
</comment>
<reference evidence="16 17" key="1">
    <citation type="submission" date="2020-04" db="EMBL/GenBank/DDBJ databases">
        <title>Draft Genome Sequence of Streptomyces morookaense DSM 40503, an 8-azaguanine-producing strain.</title>
        <authorList>
            <person name="Qi J."/>
            <person name="Gao J.-M."/>
        </authorList>
    </citation>
    <scope>NUCLEOTIDE SEQUENCE [LARGE SCALE GENOMIC DNA]</scope>
    <source>
        <strain evidence="16 17">DSM 40503</strain>
    </source>
</reference>
<gene>
    <name evidence="16" type="ORF">HG542_01760</name>
</gene>
<feature type="transmembrane region" description="Helical" evidence="13">
    <location>
        <begin position="12"/>
        <end position="34"/>
    </location>
</feature>
<dbReference type="SMART" id="SM00304">
    <property type="entry name" value="HAMP"/>
    <property type="match status" value="1"/>
</dbReference>
<dbReference type="Gene3D" id="6.10.340.10">
    <property type="match status" value="1"/>
</dbReference>
<dbReference type="PROSITE" id="PS50885">
    <property type="entry name" value="HAMP"/>
    <property type="match status" value="1"/>
</dbReference>
<evidence type="ECO:0000256" key="1">
    <source>
        <dbReference type="ARBA" id="ARBA00000085"/>
    </source>
</evidence>
<comment type="caution">
    <text evidence="16">The sequence shown here is derived from an EMBL/GenBank/DDBJ whole genome shotgun (WGS) entry which is preliminary data.</text>
</comment>
<evidence type="ECO:0000256" key="12">
    <source>
        <dbReference type="SAM" id="MobiDB-lite"/>
    </source>
</evidence>
<evidence type="ECO:0000256" key="9">
    <source>
        <dbReference type="ARBA" id="ARBA00022989"/>
    </source>
</evidence>
<dbReference type="PRINTS" id="PR00344">
    <property type="entry name" value="BCTRLSENSOR"/>
</dbReference>
<dbReference type="GO" id="GO:0000155">
    <property type="term" value="F:phosphorelay sensor kinase activity"/>
    <property type="evidence" value="ECO:0007669"/>
    <property type="project" value="InterPro"/>
</dbReference>
<evidence type="ECO:0000256" key="3">
    <source>
        <dbReference type="ARBA" id="ARBA00004236"/>
    </source>
</evidence>
<dbReference type="SMART" id="SM00388">
    <property type="entry name" value="HisKA"/>
    <property type="match status" value="1"/>
</dbReference>
<sequence length="399" mass="42498">MRLPGGERARLTMLYGGLLVLAGAMLIGLINFLVSQGLYTTITAAVARNNPDVAPAHSGPVPSPAAVPASPGPTPVQRDQEATTVIRTFTRAAEQATQNQLLTISLITLAVFSIVSVALAWWMAGRVLRPVGVITRTARRLSGENLHERIALDAPAGELKQLADTFDDMLDRIEHLVGAQKRFAANAAHELRTSLAVQRAAAEIGLATSDPAAVARIRRKLIEVADSSERLIEGLLLLSVSEQGLDHREPVALDELVRSVTAEHAVTQQARDRGITVRARAAPVTVQGDPVLLTHLVRNLVGNALRYNHDGGHVTITAHGRALEVDNSGPRVPPETVPYLFEPFRRLEERRHARGEGAGLGLSIVASIARAHQAHAEAEANPGGGLTVRVVFPGPEGGS</sequence>
<organism evidence="16 17">
    <name type="scientific">Streptomyces morookaense</name>
    <name type="common">Streptoverticillium morookaense</name>
    <dbReference type="NCBI Taxonomy" id="1970"/>
    <lineage>
        <taxon>Bacteria</taxon>
        <taxon>Bacillati</taxon>
        <taxon>Actinomycetota</taxon>
        <taxon>Actinomycetes</taxon>
        <taxon>Kitasatosporales</taxon>
        <taxon>Streptomycetaceae</taxon>
        <taxon>Streptomyces</taxon>
    </lineage>
</organism>
<evidence type="ECO:0000259" key="15">
    <source>
        <dbReference type="PROSITE" id="PS50885"/>
    </source>
</evidence>
<dbReference type="SMART" id="SM00387">
    <property type="entry name" value="HATPase_c"/>
    <property type="match status" value="1"/>
</dbReference>
<evidence type="ECO:0000256" key="10">
    <source>
        <dbReference type="ARBA" id="ARBA00023012"/>
    </source>
</evidence>
<accession>A0A7Y7E5I3</accession>
<feature type="compositionally biased region" description="Pro residues" evidence="12">
    <location>
        <begin position="61"/>
        <end position="74"/>
    </location>
</feature>
<dbReference type="EC" id="2.7.13.3" evidence="4"/>
<evidence type="ECO:0000256" key="11">
    <source>
        <dbReference type="ARBA" id="ARBA00023136"/>
    </source>
</evidence>
<keyword evidence="7 13" id="KW-0812">Transmembrane</keyword>
<feature type="domain" description="Histidine kinase" evidence="14">
    <location>
        <begin position="186"/>
        <end position="396"/>
    </location>
</feature>
<dbReference type="Proteomes" id="UP000587462">
    <property type="component" value="Unassembled WGS sequence"/>
</dbReference>
<keyword evidence="17" id="KW-1185">Reference proteome</keyword>
<dbReference type="SUPFAM" id="SSF55874">
    <property type="entry name" value="ATPase domain of HSP90 chaperone/DNA topoisomerase II/histidine kinase"/>
    <property type="match status" value="1"/>
</dbReference>
<keyword evidence="9 13" id="KW-1133">Transmembrane helix</keyword>
<keyword evidence="6" id="KW-0808">Transferase</keyword>
<dbReference type="GO" id="GO:0005886">
    <property type="term" value="C:plasma membrane"/>
    <property type="evidence" value="ECO:0007669"/>
    <property type="project" value="UniProtKB-SubCell"/>
</dbReference>
<keyword evidence="5" id="KW-0597">Phosphoprotein</keyword>
<dbReference type="PROSITE" id="PS50109">
    <property type="entry name" value="HIS_KIN"/>
    <property type="match status" value="1"/>
</dbReference>
<dbReference type="EMBL" id="JABBXF010000004">
    <property type="protein sequence ID" value="NVK76381.1"/>
    <property type="molecule type" value="Genomic_DNA"/>
</dbReference>
<dbReference type="CDD" id="cd06225">
    <property type="entry name" value="HAMP"/>
    <property type="match status" value="1"/>
</dbReference>
<proteinExistence type="predicted"/>
<evidence type="ECO:0000256" key="7">
    <source>
        <dbReference type="ARBA" id="ARBA00022692"/>
    </source>
</evidence>